<dbReference type="EMBL" id="JBHRVQ010000001">
    <property type="protein sequence ID" value="MFC3389004.1"/>
    <property type="molecule type" value="Genomic_DNA"/>
</dbReference>
<keyword evidence="2" id="KW-1185">Reference proteome</keyword>
<protein>
    <submittedName>
        <fullName evidence="1">Uncharacterized protein</fullName>
    </submittedName>
</protein>
<organism evidence="1 2">
    <name type="scientific">Salinicoccus sesuvii</name>
    <dbReference type="NCBI Taxonomy" id="868281"/>
    <lineage>
        <taxon>Bacteria</taxon>
        <taxon>Bacillati</taxon>
        <taxon>Bacillota</taxon>
        <taxon>Bacilli</taxon>
        <taxon>Bacillales</taxon>
        <taxon>Staphylococcaceae</taxon>
        <taxon>Salinicoccus</taxon>
    </lineage>
</organism>
<evidence type="ECO:0000313" key="2">
    <source>
        <dbReference type="Proteomes" id="UP001595637"/>
    </source>
</evidence>
<name>A0ABV7N7X6_9STAP</name>
<sequence length="64" mass="7190">MLLTLMDAVSNGNLTEVALLYDTHRIDTRTESPLHLGRDLKWLGGGLESFKGLDYSKEIGNWKV</sequence>
<comment type="caution">
    <text evidence="1">The sequence shown here is derived from an EMBL/GenBank/DDBJ whole genome shotgun (WGS) entry which is preliminary data.</text>
</comment>
<accession>A0ABV7N7X6</accession>
<proteinExistence type="predicted"/>
<dbReference type="Proteomes" id="UP001595637">
    <property type="component" value="Unassembled WGS sequence"/>
</dbReference>
<dbReference type="RefSeq" id="WP_380655349.1">
    <property type="nucleotide sequence ID" value="NZ_JBHRVQ010000001.1"/>
</dbReference>
<reference evidence="2" key="1">
    <citation type="journal article" date="2019" name="Int. J. Syst. Evol. Microbiol.">
        <title>The Global Catalogue of Microorganisms (GCM) 10K type strain sequencing project: providing services to taxonomists for standard genome sequencing and annotation.</title>
        <authorList>
            <consortium name="The Broad Institute Genomics Platform"/>
            <consortium name="The Broad Institute Genome Sequencing Center for Infectious Disease"/>
            <person name="Wu L."/>
            <person name="Ma J."/>
        </authorList>
    </citation>
    <scope>NUCLEOTIDE SEQUENCE [LARGE SCALE GENOMIC DNA]</scope>
    <source>
        <strain evidence="2">CCM 7756</strain>
    </source>
</reference>
<evidence type="ECO:0000313" key="1">
    <source>
        <dbReference type="EMBL" id="MFC3389004.1"/>
    </source>
</evidence>
<gene>
    <name evidence="1" type="ORF">ACFOEO_10500</name>
</gene>